<feature type="signal peptide" evidence="1">
    <location>
        <begin position="1"/>
        <end position="19"/>
    </location>
</feature>
<feature type="chain" id="PRO_5031118334" description="L,D-transpeptidase" evidence="1">
    <location>
        <begin position="20"/>
        <end position="225"/>
    </location>
</feature>
<dbReference type="Proteomes" id="UP000557739">
    <property type="component" value="Unassembled WGS sequence"/>
</dbReference>
<dbReference type="AlphaFoldDB" id="A0A7W9EIA4"/>
<proteinExistence type="predicted"/>
<gene>
    <name evidence="2" type="ORF">FHR19_001065</name>
</gene>
<evidence type="ECO:0000313" key="3">
    <source>
        <dbReference type="Proteomes" id="UP000557739"/>
    </source>
</evidence>
<protein>
    <recommendedName>
        <fullName evidence="4">L,D-transpeptidase</fullName>
    </recommendedName>
</protein>
<reference evidence="2 3" key="1">
    <citation type="submission" date="2020-08" db="EMBL/GenBank/DDBJ databases">
        <title>Genomic Encyclopedia of Type Strains, Phase IV (KMG-IV): sequencing the most valuable type-strain genomes for metagenomic binning, comparative biology and taxonomic classification.</title>
        <authorList>
            <person name="Goeker M."/>
        </authorList>
    </citation>
    <scope>NUCLEOTIDE SEQUENCE [LARGE SCALE GENOMIC DNA]</scope>
    <source>
        <strain evidence="2 3">DSM 27244</strain>
    </source>
</reference>
<accession>A0A7W9EIA4</accession>
<dbReference type="RefSeq" id="WP_184025241.1">
    <property type="nucleotide sequence ID" value="NZ_JACIJJ010000001.1"/>
</dbReference>
<comment type="caution">
    <text evidence="2">The sequence shown here is derived from an EMBL/GenBank/DDBJ whole genome shotgun (WGS) entry which is preliminary data.</text>
</comment>
<keyword evidence="1" id="KW-0732">Signal</keyword>
<evidence type="ECO:0000256" key="1">
    <source>
        <dbReference type="SAM" id="SignalP"/>
    </source>
</evidence>
<name>A0A7W9EIA4_9SPHN</name>
<evidence type="ECO:0000313" key="2">
    <source>
        <dbReference type="EMBL" id="MBB5697740.1"/>
    </source>
</evidence>
<keyword evidence="3" id="KW-1185">Reference proteome</keyword>
<dbReference type="EMBL" id="JACIJJ010000001">
    <property type="protein sequence ID" value="MBB5697740.1"/>
    <property type="molecule type" value="Genomic_DNA"/>
</dbReference>
<evidence type="ECO:0008006" key="4">
    <source>
        <dbReference type="Google" id="ProtNLM"/>
    </source>
</evidence>
<organism evidence="2 3">
    <name type="scientific">Sphingomonas yantingensis</name>
    <dbReference type="NCBI Taxonomy" id="1241761"/>
    <lineage>
        <taxon>Bacteria</taxon>
        <taxon>Pseudomonadati</taxon>
        <taxon>Pseudomonadota</taxon>
        <taxon>Alphaproteobacteria</taxon>
        <taxon>Sphingomonadales</taxon>
        <taxon>Sphingomonadaceae</taxon>
        <taxon>Sphingomonas</taxon>
    </lineage>
</organism>
<sequence>MKTLILPLMALALIAPADAQTKKKPKAKPKAPVAAKVEVPILPSPEVARVAAWVGTSGDNRGLPYAIVDKVNAALFMFDGKGKQVAAVPVLIGIMAGDEASPGVGTKKLADLGPAEKTTPAGRYLAKFGLPVAGQRVLWVDYATSVALHPIPADAGAKEKRRERMLSPTPEDNRITFGCINVPRGFYAQQLAPGFRRKGGYVYILPDTKPVEAVFPRLHTVPPVT</sequence>